<dbReference type="InterPro" id="IPR011006">
    <property type="entry name" value="CheY-like_superfamily"/>
</dbReference>
<dbReference type="PROSITE" id="PS51755">
    <property type="entry name" value="OMPR_PHOB"/>
    <property type="match status" value="1"/>
</dbReference>
<dbReference type="InterPro" id="IPR016032">
    <property type="entry name" value="Sig_transdc_resp-reg_C-effctor"/>
</dbReference>
<feature type="modified residue" description="4-aspartylphosphate" evidence="2">
    <location>
        <position position="51"/>
    </location>
</feature>
<dbReference type="InterPro" id="IPR039420">
    <property type="entry name" value="WalR-like"/>
</dbReference>
<dbReference type="Pfam" id="PF00486">
    <property type="entry name" value="Trans_reg_C"/>
    <property type="match status" value="1"/>
</dbReference>
<dbReference type="Pfam" id="PF00072">
    <property type="entry name" value="Response_reg"/>
    <property type="match status" value="1"/>
</dbReference>
<dbReference type="EMBL" id="JAVYII010000003">
    <property type="protein sequence ID" value="MDT9592885.1"/>
    <property type="molecule type" value="Genomic_DNA"/>
</dbReference>
<dbReference type="CDD" id="cd00383">
    <property type="entry name" value="trans_reg_C"/>
    <property type="match status" value="1"/>
</dbReference>
<evidence type="ECO:0000313" key="6">
    <source>
        <dbReference type="EMBL" id="MDT9592885.1"/>
    </source>
</evidence>
<dbReference type="SUPFAM" id="SSF52172">
    <property type="entry name" value="CheY-like"/>
    <property type="match status" value="1"/>
</dbReference>
<dbReference type="PANTHER" id="PTHR48111:SF36">
    <property type="entry name" value="TRANSCRIPTIONAL REGULATORY PROTEIN CUTR"/>
    <property type="match status" value="1"/>
</dbReference>
<accession>A0ABU3PUH8</accession>
<feature type="domain" description="OmpR/PhoB-type" evidence="5">
    <location>
        <begin position="129"/>
        <end position="227"/>
    </location>
</feature>
<dbReference type="SMART" id="SM00862">
    <property type="entry name" value="Trans_reg_C"/>
    <property type="match status" value="1"/>
</dbReference>
<feature type="DNA-binding region" description="OmpR/PhoB-type" evidence="3">
    <location>
        <begin position="129"/>
        <end position="227"/>
    </location>
</feature>
<name>A0ABU3PUH8_9ACTN</name>
<comment type="caution">
    <text evidence="6">The sequence shown here is derived from an EMBL/GenBank/DDBJ whole genome shotgun (WGS) entry which is preliminary data.</text>
</comment>
<gene>
    <name evidence="6" type="ORF">RDV89_07385</name>
</gene>
<evidence type="ECO:0000256" key="3">
    <source>
        <dbReference type="PROSITE-ProRule" id="PRU01091"/>
    </source>
</evidence>
<keyword evidence="1 3" id="KW-0238">DNA-binding</keyword>
<dbReference type="Gene3D" id="6.10.250.690">
    <property type="match status" value="1"/>
</dbReference>
<keyword evidence="7" id="KW-1185">Reference proteome</keyword>
<evidence type="ECO:0000259" key="5">
    <source>
        <dbReference type="PROSITE" id="PS51755"/>
    </source>
</evidence>
<dbReference type="PROSITE" id="PS50110">
    <property type="entry name" value="RESPONSE_REGULATORY"/>
    <property type="match status" value="1"/>
</dbReference>
<protein>
    <submittedName>
        <fullName evidence="6">Response regulator transcription factor</fullName>
    </submittedName>
</protein>
<organism evidence="6 7">
    <name type="scientific">Nocardioides imazamoxiresistens</name>
    <dbReference type="NCBI Taxonomy" id="3231893"/>
    <lineage>
        <taxon>Bacteria</taxon>
        <taxon>Bacillati</taxon>
        <taxon>Actinomycetota</taxon>
        <taxon>Actinomycetes</taxon>
        <taxon>Propionibacteriales</taxon>
        <taxon>Nocardioidaceae</taxon>
        <taxon>Nocardioides</taxon>
    </lineage>
</organism>
<dbReference type="PANTHER" id="PTHR48111">
    <property type="entry name" value="REGULATOR OF RPOS"/>
    <property type="match status" value="1"/>
</dbReference>
<reference evidence="6 7" key="1">
    <citation type="submission" date="2023-08" db="EMBL/GenBank/DDBJ databases">
        <title>Nocardioides seae sp. nov., a bacterium isolated from a soil.</title>
        <authorList>
            <person name="Wang X."/>
        </authorList>
    </citation>
    <scope>NUCLEOTIDE SEQUENCE [LARGE SCALE GENOMIC DNA]</scope>
    <source>
        <strain evidence="6 7">YZH12</strain>
    </source>
</reference>
<dbReference type="Gene3D" id="3.40.50.2300">
    <property type="match status" value="1"/>
</dbReference>
<keyword evidence="2" id="KW-0597">Phosphoprotein</keyword>
<evidence type="ECO:0000259" key="4">
    <source>
        <dbReference type="PROSITE" id="PS50110"/>
    </source>
</evidence>
<dbReference type="SUPFAM" id="SSF46894">
    <property type="entry name" value="C-terminal effector domain of the bipartite response regulators"/>
    <property type="match status" value="1"/>
</dbReference>
<evidence type="ECO:0000256" key="1">
    <source>
        <dbReference type="ARBA" id="ARBA00023125"/>
    </source>
</evidence>
<dbReference type="RefSeq" id="WP_315732318.1">
    <property type="nucleotide sequence ID" value="NZ_JAVYII010000003.1"/>
</dbReference>
<dbReference type="Gene3D" id="1.10.10.10">
    <property type="entry name" value="Winged helix-like DNA-binding domain superfamily/Winged helix DNA-binding domain"/>
    <property type="match status" value="1"/>
</dbReference>
<dbReference type="InterPro" id="IPR001867">
    <property type="entry name" value="OmpR/PhoB-type_DNA-bd"/>
</dbReference>
<dbReference type="SMART" id="SM00448">
    <property type="entry name" value="REC"/>
    <property type="match status" value="1"/>
</dbReference>
<dbReference type="Proteomes" id="UP001268542">
    <property type="component" value="Unassembled WGS sequence"/>
</dbReference>
<evidence type="ECO:0000256" key="2">
    <source>
        <dbReference type="PROSITE-ProRule" id="PRU00169"/>
    </source>
</evidence>
<dbReference type="InterPro" id="IPR001789">
    <property type="entry name" value="Sig_transdc_resp-reg_receiver"/>
</dbReference>
<feature type="domain" description="Response regulatory" evidence="4">
    <location>
        <begin position="2"/>
        <end position="115"/>
    </location>
</feature>
<proteinExistence type="predicted"/>
<sequence length="229" mass="24835">MRVLVVEDDDRVARGLCRALLREGYRVVRAADLAEAAALVAEQLPDLALVDMGLPDGHGSELVRRLRVHPAIGILVVTAQGEESDRVVGLRAGADDYVVKPFSLAELMARIEAVSRRTRPLRQQVDPTPTVLACPGLEVDTAARVVRGTGEDPWQVALTQTQCAILGHLVARAGQAVERAYLLDQVWEAPSESSSRSLDTHVAALRARLGERVSIRTVRGVGYVLQPED</sequence>
<evidence type="ECO:0000313" key="7">
    <source>
        <dbReference type="Proteomes" id="UP001268542"/>
    </source>
</evidence>
<dbReference type="InterPro" id="IPR036388">
    <property type="entry name" value="WH-like_DNA-bd_sf"/>
</dbReference>